<dbReference type="InterPro" id="IPR033116">
    <property type="entry name" value="TRYPSIN_SER"/>
</dbReference>
<dbReference type="Pfam" id="PF00089">
    <property type="entry name" value="Trypsin"/>
    <property type="match status" value="1"/>
</dbReference>
<dbReference type="GeneID" id="17253212"/>
<name>A0A0D3I7H4_EMIH1</name>
<dbReference type="GO" id="GO:0006508">
    <property type="term" value="P:proteolysis"/>
    <property type="evidence" value="ECO:0007669"/>
    <property type="project" value="InterPro"/>
</dbReference>
<dbReference type="GO" id="GO:0005576">
    <property type="term" value="C:extracellular region"/>
    <property type="evidence" value="ECO:0007669"/>
    <property type="project" value="UniProtKB-SubCell"/>
</dbReference>
<evidence type="ECO:0000256" key="3">
    <source>
        <dbReference type="ARBA" id="ARBA00022729"/>
    </source>
</evidence>
<keyword evidence="3" id="KW-0732">Signal</keyword>
<dbReference type="PANTHER" id="PTHR24253">
    <property type="entry name" value="TRANSMEMBRANE PROTEASE SERINE"/>
    <property type="match status" value="1"/>
</dbReference>
<protein>
    <recommendedName>
        <fullName evidence="6">Peptidase S1 domain-containing protein</fullName>
    </recommendedName>
</protein>
<reference evidence="7" key="2">
    <citation type="submission" date="2024-10" db="UniProtKB">
        <authorList>
            <consortium name="EnsemblProtists"/>
        </authorList>
    </citation>
    <scope>IDENTIFICATION</scope>
</reference>
<reference evidence="8" key="1">
    <citation type="journal article" date="2013" name="Nature">
        <title>Pan genome of the phytoplankton Emiliania underpins its global distribution.</title>
        <authorList>
            <person name="Read B.A."/>
            <person name="Kegel J."/>
            <person name="Klute M.J."/>
            <person name="Kuo A."/>
            <person name="Lefebvre S.C."/>
            <person name="Maumus F."/>
            <person name="Mayer C."/>
            <person name="Miller J."/>
            <person name="Monier A."/>
            <person name="Salamov A."/>
            <person name="Young J."/>
            <person name="Aguilar M."/>
            <person name="Claverie J.M."/>
            <person name="Frickenhaus S."/>
            <person name="Gonzalez K."/>
            <person name="Herman E.K."/>
            <person name="Lin Y.C."/>
            <person name="Napier J."/>
            <person name="Ogata H."/>
            <person name="Sarno A.F."/>
            <person name="Shmutz J."/>
            <person name="Schroeder D."/>
            <person name="de Vargas C."/>
            <person name="Verret F."/>
            <person name="von Dassow P."/>
            <person name="Valentin K."/>
            <person name="Van de Peer Y."/>
            <person name="Wheeler G."/>
            <person name="Dacks J.B."/>
            <person name="Delwiche C.F."/>
            <person name="Dyhrman S.T."/>
            <person name="Glockner G."/>
            <person name="John U."/>
            <person name="Richards T."/>
            <person name="Worden A.Z."/>
            <person name="Zhang X."/>
            <person name="Grigoriev I.V."/>
            <person name="Allen A.E."/>
            <person name="Bidle K."/>
            <person name="Borodovsky M."/>
            <person name="Bowler C."/>
            <person name="Brownlee C."/>
            <person name="Cock J.M."/>
            <person name="Elias M."/>
            <person name="Gladyshev V.N."/>
            <person name="Groth M."/>
            <person name="Guda C."/>
            <person name="Hadaegh A."/>
            <person name="Iglesias-Rodriguez M.D."/>
            <person name="Jenkins J."/>
            <person name="Jones B.M."/>
            <person name="Lawson T."/>
            <person name="Leese F."/>
            <person name="Lindquist E."/>
            <person name="Lobanov A."/>
            <person name="Lomsadze A."/>
            <person name="Malik S.B."/>
            <person name="Marsh M.E."/>
            <person name="Mackinder L."/>
            <person name="Mock T."/>
            <person name="Mueller-Roeber B."/>
            <person name="Pagarete A."/>
            <person name="Parker M."/>
            <person name="Probert I."/>
            <person name="Quesneville H."/>
            <person name="Raines C."/>
            <person name="Rensing S.A."/>
            <person name="Riano-Pachon D.M."/>
            <person name="Richier S."/>
            <person name="Rokitta S."/>
            <person name="Shiraiwa Y."/>
            <person name="Soanes D.M."/>
            <person name="van der Giezen M."/>
            <person name="Wahlund T.M."/>
            <person name="Williams B."/>
            <person name="Wilson W."/>
            <person name="Wolfe G."/>
            <person name="Wurch L.L."/>
        </authorList>
    </citation>
    <scope>NUCLEOTIDE SEQUENCE</scope>
</reference>
<keyword evidence="5" id="KW-0325">Glycoprotein</keyword>
<dbReference type="Gene3D" id="2.40.10.10">
    <property type="entry name" value="Trypsin-like serine proteases"/>
    <property type="match status" value="1"/>
</dbReference>
<keyword evidence="4" id="KW-1015">Disulfide bond</keyword>
<dbReference type="PaxDb" id="2903-EOD07209"/>
<evidence type="ECO:0000313" key="7">
    <source>
        <dbReference type="EnsemblProtists" id="EOD07209"/>
    </source>
</evidence>
<feature type="domain" description="Peptidase S1" evidence="6">
    <location>
        <begin position="1"/>
        <end position="95"/>
    </location>
</feature>
<keyword evidence="2" id="KW-0964">Secreted</keyword>
<dbReference type="InterPro" id="IPR043504">
    <property type="entry name" value="Peptidase_S1_PA_chymotrypsin"/>
</dbReference>
<dbReference type="PANTHER" id="PTHR24253:SF103">
    <property type="entry name" value="TRANSMEMBRANE PROTEASE SERINE 7"/>
    <property type="match status" value="1"/>
</dbReference>
<dbReference type="PROSITE" id="PS50240">
    <property type="entry name" value="TRYPSIN_DOM"/>
    <property type="match status" value="1"/>
</dbReference>
<sequence length="95" mass="9624">QAVQVTVISNNLCQGLLNPPVANLNIVGTMLCAGGDGLKDACMGDSGGALFLPAGEGRPLPVAIGIVSWGVGCGLLDIPGVYTRVSAYKGWLEVI</sequence>
<dbReference type="KEGG" id="ehx:EMIHUDRAFT_62191"/>
<dbReference type="HOGENOM" id="CLU_006842_13_2_1"/>
<accession>A0A0D3I7H4</accession>
<keyword evidence="8" id="KW-1185">Reference proteome</keyword>
<dbReference type="FunFam" id="2.40.10.10:FF:000054">
    <property type="entry name" value="Complement C1r subcomponent"/>
    <property type="match status" value="1"/>
</dbReference>
<dbReference type="SUPFAM" id="SSF50494">
    <property type="entry name" value="Trypsin-like serine proteases"/>
    <property type="match status" value="1"/>
</dbReference>
<evidence type="ECO:0000256" key="1">
    <source>
        <dbReference type="ARBA" id="ARBA00004613"/>
    </source>
</evidence>
<evidence type="ECO:0000256" key="2">
    <source>
        <dbReference type="ARBA" id="ARBA00022525"/>
    </source>
</evidence>
<dbReference type="PROSITE" id="PS00135">
    <property type="entry name" value="TRYPSIN_SER"/>
    <property type="match status" value="1"/>
</dbReference>
<dbReference type="EnsemblProtists" id="EOD07209">
    <property type="protein sequence ID" value="EOD07209"/>
    <property type="gene ID" value="EMIHUDRAFT_62191"/>
</dbReference>
<dbReference type="InterPro" id="IPR009003">
    <property type="entry name" value="Peptidase_S1_PA"/>
</dbReference>
<dbReference type="STRING" id="2903.R1DEK6"/>
<organism evidence="7 8">
    <name type="scientific">Emiliania huxleyi (strain CCMP1516)</name>
    <dbReference type="NCBI Taxonomy" id="280463"/>
    <lineage>
        <taxon>Eukaryota</taxon>
        <taxon>Haptista</taxon>
        <taxon>Haptophyta</taxon>
        <taxon>Prymnesiophyceae</taxon>
        <taxon>Isochrysidales</taxon>
        <taxon>Noelaerhabdaceae</taxon>
        <taxon>Emiliania</taxon>
    </lineage>
</organism>
<dbReference type="AlphaFoldDB" id="A0A0D3I7H4"/>
<dbReference type="InterPro" id="IPR001254">
    <property type="entry name" value="Trypsin_dom"/>
</dbReference>
<dbReference type="Proteomes" id="UP000013827">
    <property type="component" value="Unassembled WGS sequence"/>
</dbReference>
<dbReference type="RefSeq" id="XP_005759638.1">
    <property type="nucleotide sequence ID" value="XM_005759581.1"/>
</dbReference>
<evidence type="ECO:0000256" key="5">
    <source>
        <dbReference type="ARBA" id="ARBA00023180"/>
    </source>
</evidence>
<proteinExistence type="predicted"/>
<comment type="subcellular location">
    <subcellularLocation>
        <location evidence="1">Secreted</location>
    </subcellularLocation>
</comment>
<evidence type="ECO:0000313" key="8">
    <source>
        <dbReference type="Proteomes" id="UP000013827"/>
    </source>
</evidence>
<evidence type="ECO:0000259" key="6">
    <source>
        <dbReference type="PROSITE" id="PS50240"/>
    </source>
</evidence>
<dbReference type="OMA" id="GNDERIW"/>
<dbReference type="eggNOG" id="KOG3627">
    <property type="taxonomic scope" value="Eukaryota"/>
</dbReference>
<evidence type="ECO:0000256" key="4">
    <source>
        <dbReference type="ARBA" id="ARBA00023157"/>
    </source>
</evidence>
<dbReference type="GO" id="GO:0004252">
    <property type="term" value="F:serine-type endopeptidase activity"/>
    <property type="evidence" value="ECO:0007669"/>
    <property type="project" value="InterPro"/>
</dbReference>